<dbReference type="AlphaFoldDB" id="A0A4P7UBC2"/>
<keyword evidence="5" id="KW-1185">Reference proteome</keyword>
<sequence>MSFKETALIGATVVGLAVGVNQLLAPSTPEESRQNQQQQQVENLSDADENNKQRMRDEGNDHVDAENDQKVRSGERRPPEPYRPKIRIRLS</sequence>
<accession>A0A4P7UBC2</accession>
<gene>
    <name evidence="3" type="ORF">E2C04_09790</name>
    <name evidence="2" type="ORF">GCM10007231_24730</name>
</gene>
<evidence type="ECO:0000313" key="3">
    <source>
        <dbReference type="EMBL" id="QCC77400.1"/>
    </source>
</evidence>
<feature type="compositionally biased region" description="Basic and acidic residues" evidence="1">
    <location>
        <begin position="49"/>
        <end position="83"/>
    </location>
</feature>
<reference evidence="3 4" key="1">
    <citation type="journal article" date="2008" name="Int. J. Syst. Evol. Microbiol.">
        <title>Nocardioides daphniae sp. nov., isolated from Daphnia cucullata (Crustacea: Cladocera).</title>
        <authorList>
            <person name="Toth E.M."/>
            <person name="Keki Z."/>
            <person name="Homonnay Z.G."/>
            <person name="Borsodi A.K."/>
            <person name="Marialigeti K."/>
            <person name="Schumann P."/>
        </authorList>
    </citation>
    <scope>NUCLEOTIDE SEQUENCE [LARGE SCALE GENOMIC DNA]</scope>
    <source>
        <strain evidence="3 4">JCM 16608</strain>
    </source>
</reference>
<feature type="region of interest" description="Disordered" evidence="1">
    <location>
        <begin position="27"/>
        <end position="91"/>
    </location>
</feature>
<reference evidence="2" key="5">
    <citation type="submission" date="2024-05" db="EMBL/GenBank/DDBJ databases">
        <authorList>
            <person name="Sun Q."/>
            <person name="Sedlacek I."/>
        </authorList>
    </citation>
    <scope>NUCLEOTIDE SEQUENCE</scope>
    <source>
        <strain evidence="2">CCM 7403</strain>
    </source>
</reference>
<evidence type="ECO:0000313" key="2">
    <source>
        <dbReference type="EMBL" id="GGD24602.1"/>
    </source>
</evidence>
<name>A0A4P7UBC2_9ACTN</name>
<dbReference type="Proteomes" id="UP000630594">
    <property type="component" value="Unassembled WGS sequence"/>
</dbReference>
<reference evidence="3" key="4">
    <citation type="submission" date="2019-03" db="EMBL/GenBank/DDBJ databases">
        <authorList>
            <person name="Huang Y."/>
        </authorList>
    </citation>
    <scope>NUCLEOTIDE SEQUENCE</scope>
    <source>
        <strain evidence="3">JCM 16608</strain>
    </source>
</reference>
<evidence type="ECO:0000313" key="5">
    <source>
        <dbReference type="Proteomes" id="UP000630594"/>
    </source>
</evidence>
<evidence type="ECO:0000256" key="1">
    <source>
        <dbReference type="SAM" id="MobiDB-lite"/>
    </source>
</evidence>
<dbReference type="EMBL" id="BMCK01000004">
    <property type="protein sequence ID" value="GGD24602.1"/>
    <property type="molecule type" value="Genomic_DNA"/>
</dbReference>
<dbReference type="KEGG" id="ndp:E2C04_09790"/>
<protein>
    <submittedName>
        <fullName evidence="3">Uncharacterized protein</fullName>
    </submittedName>
</protein>
<dbReference type="RefSeq" id="WP_135832445.1">
    <property type="nucleotide sequence ID" value="NZ_BMCK01000004.1"/>
</dbReference>
<reference evidence="5" key="3">
    <citation type="journal article" date="2019" name="Int. J. Syst. Evol. Microbiol.">
        <title>The Global Catalogue of Microorganisms (GCM) 10K type strain sequencing project: providing services to taxonomists for standard genome sequencing and annotation.</title>
        <authorList>
            <consortium name="The Broad Institute Genomics Platform"/>
            <consortium name="The Broad Institute Genome Sequencing Center for Infectious Disease"/>
            <person name="Wu L."/>
            <person name="Ma J."/>
        </authorList>
    </citation>
    <scope>NUCLEOTIDE SEQUENCE [LARGE SCALE GENOMIC DNA]</scope>
    <source>
        <strain evidence="5">CCM 7403</strain>
    </source>
</reference>
<dbReference type="Proteomes" id="UP000297025">
    <property type="component" value="Chromosome"/>
</dbReference>
<evidence type="ECO:0000313" key="4">
    <source>
        <dbReference type="Proteomes" id="UP000297025"/>
    </source>
</evidence>
<dbReference type="EMBL" id="CP038462">
    <property type="protein sequence ID" value="QCC77400.1"/>
    <property type="molecule type" value="Genomic_DNA"/>
</dbReference>
<proteinExistence type="predicted"/>
<organism evidence="3 4">
    <name type="scientific">Nocardioides daphniae</name>
    <dbReference type="NCBI Taxonomy" id="402297"/>
    <lineage>
        <taxon>Bacteria</taxon>
        <taxon>Bacillati</taxon>
        <taxon>Actinomycetota</taxon>
        <taxon>Actinomycetes</taxon>
        <taxon>Propionibacteriales</taxon>
        <taxon>Nocardioidaceae</taxon>
        <taxon>Nocardioides</taxon>
    </lineage>
</organism>
<reference evidence="2" key="2">
    <citation type="journal article" date="2014" name="Int. J. Syst. Evol. Microbiol.">
        <title>Complete genome of a new Firmicutes species belonging to the dominant human colonic microbiota ('Ruminococcus bicirculans') reveals two chromosomes and a selective capacity to utilize plant glucans.</title>
        <authorList>
            <consortium name="NISC Comparative Sequencing Program"/>
            <person name="Wegmann U."/>
            <person name="Louis P."/>
            <person name="Goesmann A."/>
            <person name="Henrissat B."/>
            <person name="Duncan S.H."/>
            <person name="Flint H.J."/>
        </authorList>
    </citation>
    <scope>NUCLEOTIDE SEQUENCE</scope>
    <source>
        <strain evidence="2">CCM 7403</strain>
    </source>
</reference>